<evidence type="ECO:0000313" key="1">
    <source>
        <dbReference type="EMBL" id="MFC5864968.1"/>
    </source>
</evidence>
<accession>A0ABW1ENJ1</accession>
<dbReference type="EMBL" id="JBHSPH010000010">
    <property type="protein sequence ID" value="MFC5864968.1"/>
    <property type="molecule type" value="Genomic_DNA"/>
</dbReference>
<comment type="caution">
    <text evidence="1">The sequence shown here is derived from an EMBL/GenBank/DDBJ whole genome shotgun (WGS) entry which is preliminary data.</text>
</comment>
<name>A0ABW1ENJ1_9BACT</name>
<dbReference type="RefSeq" id="WP_263332216.1">
    <property type="nucleotide sequence ID" value="NZ_JAGSYH010000001.1"/>
</dbReference>
<organism evidence="1 2">
    <name type="scientific">Acidicapsa dinghuensis</name>
    <dbReference type="NCBI Taxonomy" id="2218256"/>
    <lineage>
        <taxon>Bacteria</taxon>
        <taxon>Pseudomonadati</taxon>
        <taxon>Acidobacteriota</taxon>
        <taxon>Terriglobia</taxon>
        <taxon>Terriglobales</taxon>
        <taxon>Acidobacteriaceae</taxon>
        <taxon>Acidicapsa</taxon>
    </lineage>
</organism>
<evidence type="ECO:0000313" key="2">
    <source>
        <dbReference type="Proteomes" id="UP001596091"/>
    </source>
</evidence>
<sequence>MNIDQIITALEAERERIDAALKLLKGELPQSVTLTPTGKIRKKRNLTPEGRARIAAAVKRRWAAQKKK</sequence>
<keyword evidence="2" id="KW-1185">Reference proteome</keyword>
<gene>
    <name evidence="1" type="ORF">ACFPT7_21855</name>
</gene>
<dbReference type="Proteomes" id="UP001596091">
    <property type="component" value="Unassembled WGS sequence"/>
</dbReference>
<reference evidence="2" key="1">
    <citation type="journal article" date="2019" name="Int. J. Syst. Evol. Microbiol.">
        <title>The Global Catalogue of Microorganisms (GCM) 10K type strain sequencing project: providing services to taxonomists for standard genome sequencing and annotation.</title>
        <authorList>
            <consortium name="The Broad Institute Genomics Platform"/>
            <consortium name="The Broad Institute Genome Sequencing Center for Infectious Disease"/>
            <person name="Wu L."/>
            <person name="Ma J."/>
        </authorList>
    </citation>
    <scope>NUCLEOTIDE SEQUENCE [LARGE SCALE GENOMIC DNA]</scope>
    <source>
        <strain evidence="2">JCM 4087</strain>
    </source>
</reference>
<proteinExistence type="predicted"/>
<evidence type="ECO:0008006" key="3">
    <source>
        <dbReference type="Google" id="ProtNLM"/>
    </source>
</evidence>
<protein>
    <recommendedName>
        <fullName evidence="3">Histone H1</fullName>
    </recommendedName>
</protein>